<proteinExistence type="predicted"/>
<dbReference type="Pfam" id="PF00615">
    <property type="entry name" value="RGS"/>
    <property type="match status" value="1"/>
</dbReference>
<dbReference type="PANTHER" id="PTHR46583">
    <property type="entry name" value="REGULATOR OF G-PROTEIN SIGNALING 22"/>
    <property type="match status" value="1"/>
</dbReference>
<dbReference type="GO" id="GO:0001965">
    <property type="term" value="F:G-protein alpha-subunit binding"/>
    <property type="evidence" value="ECO:0007669"/>
    <property type="project" value="InterPro"/>
</dbReference>
<name>A0A8B9LH85_ASTMX</name>
<evidence type="ECO:0000259" key="10">
    <source>
        <dbReference type="PROSITE" id="PS51872"/>
    </source>
</evidence>
<feature type="compositionally biased region" description="Basic residues" evidence="8">
    <location>
        <begin position="1699"/>
        <end position="1713"/>
    </location>
</feature>
<feature type="region of interest" description="Disordered" evidence="8">
    <location>
        <begin position="267"/>
        <end position="294"/>
    </location>
</feature>
<dbReference type="GO" id="GO:0005737">
    <property type="term" value="C:cytoplasm"/>
    <property type="evidence" value="ECO:0007669"/>
    <property type="project" value="TreeGrafter"/>
</dbReference>
<dbReference type="Gene3D" id="1.10.167.10">
    <property type="entry name" value="Regulator of G-protein Signalling 4, domain 2"/>
    <property type="match status" value="3"/>
</dbReference>
<dbReference type="InterPro" id="IPR042651">
    <property type="entry name" value="Rgs22"/>
</dbReference>
<feature type="domain" description="RGS" evidence="9">
    <location>
        <begin position="1119"/>
        <end position="1213"/>
    </location>
</feature>
<comment type="pathway">
    <text evidence="1">Protein modification; protein ubiquitination.</text>
</comment>
<evidence type="ECO:0000259" key="9">
    <source>
        <dbReference type="PROSITE" id="PS50132"/>
    </source>
</evidence>
<protein>
    <submittedName>
        <fullName evidence="11 12">Regulator of G-protein signaling 22</fullName>
    </submittedName>
</protein>
<dbReference type="GO" id="GO:0009966">
    <property type="term" value="P:regulation of signal transduction"/>
    <property type="evidence" value="ECO:0007669"/>
    <property type="project" value="InterPro"/>
</dbReference>
<reference evidence="11 14" key="1">
    <citation type="submission" date="2021-07" db="EMBL/GenBank/DDBJ databases">
        <authorList>
            <person name="Imarazene B."/>
            <person name="Zahm M."/>
            <person name="Klopp C."/>
            <person name="Cabau C."/>
            <person name="Beille S."/>
            <person name="Jouanno E."/>
            <person name="Castinel A."/>
            <person name="Lluch J."/>
            <person name="Gil L."/>
            <person name="Kuchtly C."/>
            <person name="Lopez Roques C."/>
            <person name="Donnadieu C."/>
            <person name="Parrinello H."/>
            <person name="Journot L."/>
            <person name="Du K."/>
            <person name="Schartl M."/>
            <person name="Retaux S."/>
            <person name="Guiguen Y."/>
        </authorList>
    </citation>
    <scope>NUCLEOTIDE SEQUENCE [LARGE SCALE GENOMIC DNA]</scope>
    <source>
        <strain evidence="11">Pach_M1</strain>
        <tissue evidence="11">Testis</tissue>
    </source>
</reference>
<dbReference type="GO" id="GO:0005634">
    <property type="term" value="C:nucleus"/>
    <property type="evidence" value="ECO:0007669"/>
    <property type="project" value="TreeGrafter"/>
</dbReference>
<dbReference type="InterPro" id="IPR044926">
    <property type="entry name" value="RGS_subdomain_2"/>
</dbReference>
<keyword evidence="2" id="KW-0479">Metal-binding</keyword>
<keyword evidence="3 6" id="KW-0863">Zinc-finger</keyword>
<dbReference type="Proteomes" id="UP000752171">
    <property type="component" value="Unassembled WGS sequence"/>
</dbReference>
<evidence type="ECO:0000256" key="3">
    <source>
        <dbReference type="ARBA" id="ARBA00022771"/>
    </source>
</evidence>
<gene>
    <name evidence="11" type="primary">RGS22</name>
    <name evidence="11" type="ORF">AMEX_G8583</name>
</gene>
<feature type="domain" description="RGS" evidence="9">
    <location>
        <begin position="1449"/>
        <end position="1512"/>
    </location>
</feature>
<dbReference type="PROSITE" id="PS50132">
    <property type="entry name" value="RGS"/>
    <property type="match status" value="3"/>
</dbReference>
<accession>A0A8B9LH85</accession>
<feature type="domain" description="RGS" evidence="9">
    <location>
        <begin position="1290"/>
        <end position="1413"/>
    </location>
</feature>
<evidence type="ECO:0000256" key="5">
    <source>
        <dbReference type="ARBA" id="ARBA00022833"/>
    </source>
</evidence>
<feature type="coiled-coil region" evidence="7">
    <location>
        <begin position="1581"/>
        <end position="1633"/>
    </location>
</feature>
<dbReference type="InterPro" id="IPR016137">
    <property type="entry name" value="RGS"/>
</dbReference>
<evidence type="ECO:0000313" key="14">
    <source>
        <dbReference type="Proteomes" id="UP000752171"/>
    </source>
</evidence>
<evidence type="ECO:0000313" key="13">
    <source>
        <dbReference type="Proteomes" id="UP000694621"/>
    </source>
</evidence>
<evidence type="ECO:0000256" key="6">
    <source>
        <dbReference type="PROSITE-ProRule" id="PRU01220"/>
    </source>
</evidence>
<dbReference type="PANTHER" id="PTHR46583:SF1">
    <property type="entry name" value="REGULATOR OF G-PROTEIN SIGNALING 22"/>
    <property type="match status" value="1"/>
</dbReference>
<dbReference type="EMBL" id="JAICCE010000006">
    <property type="protein sequence ID" value="KAG9276280.1"/>
    <property type="molecule type" value="Genomic_DNA"/>
</dbReference>
<organism evidence="12 13">
    <name type="scientific">Astyanax mexicanus</name>
    <name type="common">Blind cave fish</name>
    <name type="synonym">Astyanax fasciatus mexicanus</name>
    <dbReference type="NCBI Taxonomy" id="7994"/>
    <lineage>
        <taxon>Eukaryota</taxon>
        <taxon>Metazoa</taxon>
        <taxon>Chordata</taxon>
        <taxon>Craniata</taxon>
        <taxon>Vertebrata</taxon>
        <taxon>Euteleostomi</taxon>
        <taxon>Actinopterygii</taxon>
        <taxon>Neopterygii</taxon>
        <taxon>Teleostei</taxon>
        <taxon>Ostariophysi</taxon>
        <taxon>Characiformes</taxon>
        <taxon>Characoidei</taxon>
        <taxon>Acestrorhamphidae</taxon>
        <taxon>Acestrorhamphinae</taxon>
        <taxon>Astyanax</taxon>
    </lineage>
</organism>
<feature type="domain" description="ZBR-type" evidence="10">
    <location>
        <begin position="562"/>
        <end position="610"/>
    </location>
</feature>
<evidence type="ECO:0000256" key="8">
    <source>
        <dbReference type="SAM" id="MobiDB-lite"/>
    </source>
</evidence>
<dbReference type="CDD" id="cd20365">
    <property type="entry name" value="BRcat_RBR_FBXO43"/>
    <property type="match status" value="1"/>
</dbReference>
<dbReference type="InterPro" id="IPR036305">
    <property type="entry name" value="RGS_sf"/>
</dbReference>
<dbReference type="SUPFAM" id="SSF48097">
    <property type="entry name" value="Regulator of G-protein signaling, RGS"/>
    <property type="match status" value="4"/>
</dbReference>
<dbReference type="SMART" id="SM00315">
    <property type="entry name" value="RGS"/>
    <property type="match status" value="2"/>
</dbReference>
<dbReference type="InterPro" id="IPR044064">
    <property type="entry name" value="ZF_ZBR"/>
</dbReference>
<dbReference type="Ensembl" id="ENSAMXT00005055398.1">
    <property type="protein sequence ID" value="ENSAMXP00005051144.1"/>
    <property type="gene ID" value="ENSAMXG00005023131.1"/>
</dbReference>
<dbReference type="FunFam" id="2.20.25.20:FF:000006">
    <property type="entry name" value="F-box only protein 5"/>
    <property type="match status" value="1"/>
</dbReference>
<feature type="region of interest" description="Disordered" evidence="8">
    <location>
        <begin position="1665"/>
        <end position="1713"/>
    </location>
</feature>
<evidence type="ECO:0000256" key="1">
    <source>
        <dbReference type="ARBA" id="ARBA00004906"/>
    </source>
</evidence>
<evidence type="ECO:0000256" key="7">
    <source>
        <dbReference type="SAM" id="Coils"/>
    </source>
</evidence>
<evidence type="ECO:0000313" key="12">
    <source>
        <dbReference type="Ensembl" id="ENSAMXP00005051144.1"/>
    </source>
</evidence>
<evidence type="ECO:0000313" key="11">
    <source>
        <dbReference type="EMBL" id="KAG9276280.1"/>
    </source>
</evidence>
<dbReference type="Proteomes" id="UP000694621">
    <property type="component" value="Unplaced"/>
</dbReference>
<dbReference type="UniPathway" id="UPA00143"/>
<keyword evidence="5" id="KW-0862">Zinc</keyword>
<dbReference type="GO" id="GO:0008270">
    <property type="term" value="F:zinc ion binding"/>
    <property type="evidence" value="ECO:0007669"/>
    <property type="project" value="UniProtKB-KW"/>
</dbReference>
<dbReference type="PROSITE" id="PS51872">
    <property type="entry name" value="ZF_ZBR"/>
    <property type="match status" value="1"/>
</dbReference>
<keyword evidence="7" id="KW-0175">Coiled coil</keyword>
<evidence type="ECO:0000256" key="2">
    <source>
        <dbReference type="ARBA" id="ARBA00022723"/>
    </source>
</evidence>
<dbReference type="GO" id="GO:0016567">
    <property type="term" value="P:protein ubiquitination"/>
    <property type="evidence" value="ECO:0007669"/>
    <property type="project" value="UniProtKB-UniPathway"/>
</dbReference>
<keyword evidence="4" id="KW-0833">Ubl conjugation pathway</keyword>
<dbReference type="Gene3D" id="2.20.25.20">
    <property type="match status" value="1"/>
</dbReference>
<evidence type="ECO:0000256" key="4">
    <source>
        <dbReference type="ARBA" id="ARBA00022786"/>
    </source>
</evidence>
<sequence>MESAGRMKSLNLLKPHCPSTHMDLYTPRIERSKTTHVDLDTPRGKWGSIERSQVSVCLDSLLDTPKENFELSSSLSLHKCERPKDLEKDLKKEQVLQTGLWETPKVTKKSVSLRRRLLMSKSATDGKKTPGCRESRLQGHVGIANFYSPDMSPTMPLSYSTLKADSMAICCRQRQHMFSQAITSTLEGSRSGGNSPVLRSGGSFSEHDLNESIISGLLVSEMPETPQSGNFAPLAKENFQTPINNLAANLCESLSVLSTPSHTPISKLDANASEDSGFSSLGLDKSQDSSIDDGSFQEMMQPWASHSKEKRRSRLDRQRRLSTLKEGGSQSEEDHRAQQVAAQHMKDEDVFLEATPVGAARVKLQDLSLTPALQMVHAMSQRSTRILTKHPSLDELLRVSTLEGPIETTLPLSGLIGRKMGLGKLDILTELSKRNLRHVLAIILMLLSSQDIYMCGQVSEAWGDIIMQDKRACRRKKLYEREMKIALEMGSAARVPDAETRLNLACRSALSSVQAQAKTPIMSAHTPAARRTYTPLQHMTPQSSTKRQEFLQVAKTLFSDECLKPCPRCQHPARCHSARGEGVCSWADCLFHFCTSCLCSYHGSRDCAHLTKRRSRKDLLPGSAQSKRNEALLSSDSLLVEFLNEFLLLPLFLEPVRYNRDRGLFEMGIDPAESLSTQITARLTELQDKSTDPTWFPTTPLIDNRYTISCLDPAQAIQWIRTERLPFFLQSDYYFEYRLAYCLSQMTIPKWTEEDLINLSITSPQQESVMTSVHMGYSEISSDCSSPHTDCSAFNTGVVEDTRIESTQTQTNSNLTLGHDSLEAGVNQKAWPLTQLCEEQSPSNQLVLNDFSTTTVQHNITEVDKEGRIPRAVLGETSVFTNCTPSPECRDGSPASQISVPEELSPSYPAQDSVTKLKSEAFASTALSGLECATGTIVNYGIQVNKQVFLDFKSFLQGRTGERVLNLWMDIERLKTLRNPETINRHLVWVKNQYLPGRGSTALSVEFLSRLDLISTLSWTENKLHLVQPLLTEVLLFYWGQRFILHTLIEKRCQKVCFLQPCWDCPAFQQDSCPIHPNPPPLHSAYYIASESPAVDGSHDSEMERMVQVLHMESKTGFFFTNFCQNSENQLWENAAQFCSDLQEYHQLFYQPTLDPYRVQQKAQLLYATYVCSWTAVRSVGLEEQYRQDIFAHLRVPFEELFDQAEEHAHYILLEPWTLLTQQDTDIFHRVAMWKEERFVEPELYKTLQDIYTQTQCRQKQFAQEHKPPSPPAKEFDPWAQVPHQFRHHRLGFLLRNRMELQNFLAFLEENFASVDLLCWLDIEQLKRIPNDMRVREEKCQNIRNQYLNRNYLFGPSSPANKQQQTELLRLAGGWTRLQCEPISTPVLSEIQSLVRNRIERKWLPRFLSSKEFIARQKQQAEHGDGVQKRKIWKQVDGGLMGSSREALALRKVLYDPNTCLHFRLFLSLRGELLENDLLFWLEVQRYKDLCNSHSDEVTVQQKVSAIISCFIDCCFPPSVQIHIPPEQAQHILHTRNSLGPYVFREAQMSVFSELLKHWPAFVELRSSVPEKEIVPELEKRRNQERERQRIKEGAQQIEEIPEMLQGDRRSVLDGLMEEANMYEEGVEGEETEEYDHVGDKLFWSYSKHMAALENEEKIKHMQALQEKPSDFNSVPRVRSGDHKHSQPTSTVPPPRTARIGHRLLRSRSSKRS</sequence>
<reference evidence="12" key="2">
    <citation type="submission" date="2025-05" db="UniProtKB">
        <authorList>
            <consortium name="Ensembl"/>
        </authorList>
    </citation>
    <scope>IDENTIFICATION</scope>
</reference>